<dbReference type="GO" id="GO:0005576">
    <property type="term" value="C:extracellular region"/>
    <property type="evidence" value="ECO:0007669"/>
    <property type="project" value="UniProtKB-SubCell"/>
</dbReference>
<evidence type="ECO:0000256" key="6">
    <source>
        <dbReference type="ARBA" id="ARBA00022801"/>
    </source>
</evidence>
<accession>A0ABD1JVY7</accession>
<dbReference type="InterPro" id="IPR001254">
    <property type="entry name" value="Trypsin_dom"/>
</dbReference>
<dbReference type="InterPro" id="IPR050850">
    <property type="entry name" value="Peptidase_S1_Elastase_sf"/>
</dbReference>
<dbReference type="GO" id="GO:0046872">
    <property type="term" value="F:metal ion binding"/>
    <property type="evidence" value="ECO:0007669"/>
    <property type="project" value="UniProtKB-KW"/>
</dbReference>
<evidence type="ECO:0000256" key="10">
    <source>
        <dbReference type="ARBA" id="ARBA00036864"/>
    </source>
</evidence>
<dbReference type="CDD" id="cd00190">
    <property type="entry name" value="Tryp_SPc"/>
    <property type="match status" value="1"/>
</dbReference>
<comment type="cofactor">
    <cofactor evidence="1">
        <name>Ca(2+)</name>
        <dbReference type="ChEBI" id="CHEBI:29108"/>
    </cofactor>
</comment>
<evidence type="ECO:0000256" key="3">
    <source>
        <dbReference type="ARBA" id="ARBA00022525"/>
    </source>
</evidence>
<comment type="subcellular location">
    <subcellularLocation>
        <location evidence="2">Secreted</location>
    </subcellularLocation>
</comment>
<feature type="domain" description="Peptidase S1" evidence="12">
    <location>
        <begin position="30"/>
        <end position="268"/>
    </location>
</feature>
<evidence type="ECO:0000256" key="11">
    <source>
        <dbReference type="ARBA" id="ARBA00039015"/>
    </source>
</evidence>
<evidence type="ECO:0000259" key="12">
    <source>
        <dbReference type="PROSITE" id="PS50240"/>
    </source>
</evidence>
<evidence type="ECO:0000313" key="14">
    <source>
        <dbReference type="Proteomes" id="UP001591681"/>
    </source>
</evidence>
<dbReference type="InterPro" id="IPR009003">
    <property type="entry name" value="Peptidase_S1_PA"/>
</dbReference>
<evidence type="ECO:0000256" key="5">
    <source>
        <dbReference type="ARBA" id="ARBA00022723"/>
    </source>
</evidence>
<dbReference type="InterPro" id="IPR001314">
    <property type="entry name" value="Peptidase_S1A"/>
</dbReference>
<organism evidence="13 14">
    <name type="scientific">Coilia grayii</name>
    <name type="common">Gray's grenadier anchovy</name>
    <dbReference type="NCBI Taxonomy" id="363190"/>
    <lineage>
        <taxon>Eukaryota</taxon>
        <taxon>Metazoa</taxon>
        <taxon>Chordata</taxon>
        <taxon>Craniata</taxon>
        <taxon>Vertebrata</taxon>
        <taxon>Euteleostomi</taxon>
        <taxon>Actinopterygii</taxon>
        <taxon>Neopterygii</taxon>
        <taxon>Teleostei</taxon>
        <taxon>Clupei</taxon>
        <taxon>Clupeiformes</taxon>
        <taxon>Clupeoidei</taxon>
        <taxon>Engraulidae</taxon>
        <taxon>Coilinae</taxon>
        <taxon>Coilia</taxon>
    </lineage>
</organism>
<keyword evidence="9" id="KW-1015">Disulfide bond</keyword>
<protein>
    <recommendedName>
        <fullName evidence="11">pancreatic elastase</fullName>
        <ecNumber evidence="11">3.4.21.36</ecNumber>
    </recommendedName>
</protein>
<dbReference type="PROSITE" id="PS00134">
    <property type="entry name" value="TRYPSIN_HIS"/>
    <property type="match status" value="1"/>
</dbReference>
<dbReference type="EC" id="3.4.21.36" evidence="11"/>
<sequence>MCEPLSDVSMVCTALSQEELRFLEDLAERDVAGEVATPHSWPWQATLQVSDPRGSPFKHNCGGVVLNRKWILTAAHCVDTDYQRRIVLGEHNFTDYGGQEMYKRVQQIYLHPEWNSTRVEDGFDIALVKLLSDAAINKYVQPATLPKAGEELPDKSTCYLTGWGMTKASGVMSTLLKQVYMPLVDYKTCSGSDYWGSTVKDTMVCGGEGDSTNCQGDSGGPLSCIVNGQAVVYGITSFVSSQGCSTPKRPTVFTRVSAFTEWIDTVSPPTQTRLCREYNG</sequence>
<keyword evidence="4" id="KW-0645">Protease</keyword>
<keyword evidence="7" id="KW-0720">Serine protease</keyword>
<dbReference type="Gene3D" id="2.40.10.10">
    <property type="entry name" value="Trypsin-like serine proteases"/>
    <property type="match status" value="2"/>
</dbReference>
<dbReference type="PANTHER" id="PTHR24257:SF0">
    <property type="entry name" value="CHYMOTRYPSIN-LIKE ELASTASE FAMILY MEMBER 1"/>
    <property type="match status" value="1"/>
</dbReference>
<keyword evidence="14" id="KW-1185">Reference proteome</keyword>
<evidence type="ECO:0000256" key="7">
    <source>
        <dbReference type="ARBA" id="ARBA00022825"/>
    </source>
</evidence>
<name>A0ABD1JVY7_9TELE</name>
<keyword evidence="6" id="KW-0378">Hydrolase</keyword>
<dbReference type="InterPro" id="IPR018114">
    <property type="entry name" value="TRYPSIN_HIS"/>
</dbReference>
<keyword evidence="3" id="KW-0964">Secreted</keyword>
<reference evidence="13 14" key="1">
    <citation type="submission" date="2024-09" db="EMBL/GenBank/DDBJ databases">
        <title>A chromosome-level genome assembly of Gray's grenadier anchovy, Coilia grayii.</title>
        <authorList>
            <person name="Fu Z."/>
        </authorList>
    </citation>
    <scope>NUCLEOTIDE SEQUENCE [LARGE SCALE GENOMIC DNA]</scope>
    <source>
        <strain evidence="13">G4</strain>
        <tissue evidence="13">Muscle</tissue>
    </source>
</reference>
<dbReference type="SMART" id="SM00020">
    <property type="entry name" value="Tryp_SPc"/>
    <property type="match status" value="1"/>
</dbReference>
<dbReference type="PANTHER" id="PTHR24257">
    <property type="entry name" value="CHYMOTRYPSIN-LIKE ELASTASE FAMILY MEMBER"/>
    <property type="match status" value="1"/>
</dbReference>
<comment type="catalytic activity">
    <reaction evidence="10">
        <text>Hydrolysis of proteins, including elastin. Preferential cleavage: Ala-|-Xaa.</text>
        <dbReference type="EC" id="3.4.21.36"/>
    </reaction>
</comment>
<dbReference type="PROSITE" id="PS50240">
    <property type="entry name" value="TRYPSIN_DOM"/>
    <property type="match status" value="1"/>
</dbReference>
<dbReference type="SUPFAM" id="SSF50494">
    <property type="entry name" value="Trypsin-like serine proteases"/>
    <property type="match status" value="1"/>
</dbReference>
<evidence type="ECO:0000256" key="8">
    <source>
        <dbReference type="ARBA" id="ARBA00022837"/>
    </source>
</evidence>
<dbReference type="GO" id="GO:0006508">
    <property type="term" value="P:proteolysis"/>
    <property type="evidence" value="ECO:0007669"/>
    <property type="project" value="UniProtKB-KW"/>
</dbReference>
<evidence type="ECO:0000256" key="9">
    <source>
        <dbReference type="ARBA" id="ARBA00023157"/>
    </source>
</evidence>
<dbReference type="AlphaFoldDB" id="A0ABD1JVY7"/>
<proteinExistence type="predicted"/>
<comment type="caution">
    <text evidence="13">The sequence shown here is derived from an EMBL/GenBank/DDBJ whole genome shotgun (WGS) entry which is preliminary data.</text>
</comment>
<dbReference type="Pfam" id="PF00089">
    <property type="entry name" value="Trypsin"/>
    <property type="match status" value="1"/>
</dbReference>
<keyword evidence="5" id="KW-0479">Metal-binding</keyword>
<evidence type="ECO:0000256" key="2">
    <source>
        <dbReference type="ARBA" id="ARBA00004613"/>
    </source>
</evidence>
<evidence type="ECO:0000256" key="1">
    <source>
        <dbReference type="ARBA" id="ARBA00001913"/>
    </source>
</evidence>
<keyword evidence="8" id="KW-0106">Calcium</keyword>
<evidence type="ECO:0000313" key="13">
    <source>
        <dbReference type="EMBL" id="KAL2091024.1"/>
    </source>
</evidence>
<evidence type="ECO:0000256" key="4">
    <source>
        <dbReference type="ARBA" id="ARBA00022670"/>
    </source>
</evidence>
<dbReference type="EMBL" id="JBHFQA010000011">
    <property type="protein sequence ID" value="KAL2091024.1"/>
    <property type="molecule type" value="Genomic_DNA"/>
</dbReference>
<dbReference type="InterPro" id="IPR043504">
    <property type="entry name" value="Peptidase_S1_PA_chymotrypsin"/>
</dbReference>
<dbReference type="FunFam" id="2.40.10.10:FF:000003">
    <property type="entry name" value="Transmembrane serine protease 3"/>
    <property type="match status" value="1"/>
</dbReference>
<dbReference type="GO" id="GO:0004252">
    <property type="term" value="F:serine-type endopeptidase activity"/>
    <property type="evidence" value="ECO:0007669"/>
    <property type="project" value="UniProtKB-EC"/>
</dbReference>
<dbReference type="Proteomes" id="UP001591681">
    <property type="component" value="Unassembled WGS sequence"/>
</dbReference>
<gene>
    <name evidence="13" type="ORF">ACEWY4_013287</name>
</gene>
<dbReference type="PRINTS" id="PR00722">
    <property type="entry name" value="CHYMOTRYPSIN"/>
</dbReference>